<organism evidence="2 3">
    <name type="scientific">Cryptosporidium ubiquitum</name>
    <dbReference type="NCBI Taxonomy" id="857276"/>
    <lineage>
        <taxon>Eukaryota</taxon>
        <taxon>Sar</taxon>
        <taxon>Alveolata</taxon>
        <taxon>Apicomplexa</taxon>
        <taxon>Conoidasida</taxon>
        <taxon>Coccidia</taxon>
        <taxon>Eucoccidiorida</taxon>
        <taxon>Eimeriorina</taxon>
        <taxon>Cryptosporidiidae</taxon>
        <taxon>Cryptosporidium</taxon>
    </lineage>
</organism>
<dbReference type="OrthoDB" id="343187at2759"/>
<dbReference type="Proteomes" id="UP000186176">
    <property type="component" value="Unassembled WGS sequence"/>
</dbReference>
<evidence type="ECO:0000256" key="1">
    <source>
        <dbReference type="SAM" id="SignalP"/>
    </source>
</evidence>
<dbReference type="GeneID" id="39977028"/>
<sequence>MRYYLFFGILFFIKQVYFLNCSGTSETSETQEDDQAHLVIIEGLAELLRHRQDTGSYVESEQESSTDVNQSNSDIDYSNLQFDVVLVGNDGQQSYATLDNNIVNLAPVASQVQVPTPMPMQRINQGIQFGHSGRLQWIGGPVNFDNMVDCKFYRQNPGFCVPMSLYTPCSRCKARVRTIFRTSYKVRCPGQDSFPAQLRPYFAWVPTSHRNPKREKGIFSRWRRQFMCVVMALSDIPSDVTRFWQHSQISFDSADETPQYVPLLLGPYGDQSTSFGYTAGSNFFASAGGGSRNANYYTRNQNLDGVNS</sequence>
<comment type="caution">
    <text evidence="2">The sequence shown here is derived from an EMBL/GenBank/DDBJ whole genome shotgun (WGS) entry which is preliminary data.</text>
</comment>
<protein>
    <recommendedName>
        <fullName evidence="4">Secreted protein</fullName>
    </recommendedName>
</protein>
<dbReference type="VEuPathDB" id="CryptoDB:cubi_00235"/>
<keyword evidence="3" id="KW-1185">Reference proteome</keyword>
<proteinExistence type="predicted"/>
<feature type="signal peptide" evidence="1">
    <location>
        <begin position="1"/>
        <end position="18"/>
    </location>
</feature>
<dbReference type="EMBL" id="LRBP01000009">
    <property type="protein sequence ID" value="OII74682.1"/>
    <property type="molecule type" value="Genomic_DNA"/>
</dbReference>
<evidence type="ECO:0000313" key="3">
    <source>
        <dbReference type="Proteomes" id="UP000186176"/>
    </source>
</evidence>
<keyword evidence="1" id="KW-0732">Signal</keyword>
<feature type="chain" id="PRO_5012610949" description="Secreted protein" evidence="1">
    <location>
        <begin position="19"/>
        <end position="308"/>
    </location>
</feature>
<reference evidence="2 3" key="1">
    <citation type="submission" date="2016-10" db="EMBL/GenBank/DDBJ databases">
        <title>Reductive evolution of mitochondrial metabolism and differential evolution of invasion-related proteins in Cryptosporidium.</title>
        <authorList>
            <person name="Liu S."/>
            <person name="Roellig D.M."/>
            <person name="Guo Y."/>
            <person name="Li N."/>
            <person name="Frace M.A."/>
            <person name="Tang K."/>
            <person name="Zhang L."/>
            <person name="Feng Y."/>
            <person name="Xiao L."/>
        </authorList>
    </citation>
    <scope>NUCLEOTIDE SEQUENCE [LARGE SCALE GENOMIC DNA]</scope>
    <source>
        <strain evidence="2">39726</strain>
    </source>
</reference>
<dbReference type="AlphaFoldDB" id="A0A1J4MK86"/>
<gene>
    <name evidence="2" type="ORF">cubi_00235</name>
</gene>
<evidence type="ECO:0008006" key="4">
    <source>
        <dbReference type="Google" id="ProtNLM"/>
    </source>
</evidence>
<accession>A0A1J4MK86</accession>
<evidence type="ECO:0000313" key="2">
    <source>
        <dbReference type="EMBL" id="OII74682.1"/>
    </source>
</evidence>
<name>A0A1J4MK86_9CRYT</name>
<dbReference type="RefSeq" id="XP_028875828.1">
    <property type="nucleotide sequence ID" value="XM_029017249.1"/>
</dbReference>